<proteinExistence type="predicted"/>
<feature type="transmembrane region" description="Helical" evidence="1">
    <location>
        <begin position="234"/>
        <end position="253"/>
    </location>
</feature>
<evidence type="ECO:0000313" key="3">
    <source>
        <dbReference type="Proteomes" id="UP000321306"/>
    </source>
</evidence>
<feature type="transmembrane region" description="Helical" evidence="1">
    <location>
        <begin position="153"/>
        <end position="170"/>
    </location>
</feature>
<protein>
    <submittedName>
        <fullName evidence="2">MFS transporter</fullName>
    </submittedName>
</protein>
<reference evidence="2 3" key="1">
    <citation type="submission" date="2019-07" db="EMBL/GenBank/DDBJ databases">
        <title>Whole genome shotgun sequence of Deinococcus cellulosilyticus NBRC 106333.</title>
        <authorList>
            <person name="Hosoyama A."/>
            <person name="Uohara A."/>
            <person name="Ohji S."/>
            <person name="Ichikawa N."/>
        </authorList>
    </citation>
    <scope>NUCLEOTIDE SEQUENCE [LARGE SCALE GENOMIC DNA]</scope>
    <source>
        <strain evidence="2 3">NBRC 106333</strain>
    </source>
</reference>
<feature type="transmembrane region" description="Helical" evidence="1">
    <location>
        <begin position="357"/>
        <end position="377"/>
    </location>
</feature>
<feature type="transmembrane region" description="Helical" evidence="1">
    <location>
        <begin position="46"/>
        <end position="67"/>
    </location>
</feature>
<keyword evidence="1" id="KW-1133">Transmembrane helix</keyword>
<name>A0A511N8W7_DEIC1</name>
<dbReference type="InterPro" id="IPR052528">
    <property type="entry name" value="Sugar_transport-like"/>
</dbReference>
<comment type="caution">
    <text evidence="2">The sequence shown here is derived from an EMBL/GenBank/DDBJ whole genome shotgun (WGS) entry which is preliminary data.</text>
</comment>
<feature type="transmembrane region" description="Helical" evidence="1">
    <location>
        <begin position="320"/>
        <end position="345"/>
    </location>
</feature>
<dbReference type="PANTHER" id="PTHR23526">
    <property type="entry name" value="INTEGRAL MEMBRANE TRANSPORT PROTEIN-RELATED"/>
    <property type="match status" value="1"/>
</dbReference>
<dbReference type="GO" id="GO:0022857">
    <property type="term" value="F:transmembrane transporter activity"/>
    <property type="evidence" value="ECO:0007669"/>
    <property type="project" value="InterPro"/>
</dbReference>
<dbReference type="Pfam" id="PF07690">
    <property type="entry name" value="MFS_1"/>
    <property type="match status" value="1"/>
</dbReference>
<feature type="transmembrane region" description="Helical" evidence="1">
    <location>
        <begin position="296"/>
        <end position="314"/>
    </location>
</feature>
<dbReference type="RefSeq" id="WP_146889438.1">
    <property type="nucleotide sequence ID" value="NZ_BJXB01000030.1"/>
</dbReference>
<dbReference type="PANTHER" id="PTHR23526:SF1">
    <property type="entry name" value="MAJOR FACILITATOR SUPERFAMILY MFS_1"/>
    <property type="match status" value="1"/>
</dbReference>
<feature type="transmembrane region" description="Helical" evidence="1">
    <location>
        <begin position="87"/>
        <end position="103"/>
    </location>
</feature>
<accession>A0A511N8W7</accession>
<dbReference type="SUPFAM" id="SSF103473">
    <property type="entry name" value="MFS general substrate transporter"/>
    <property type="match status" value="1"/>
</dbReference>
<feature type="transmembrane region" description="Helical" evidence="1">
    <location>
        <begin position="265"/>
        <end position="284"/>
    </location>
</feature>
<keyword evidence="3" id="KW-1185">Reference proteome</keyword>
<dbReference type="AlphaFoldDB" id="A0A511N8W7"/>
<dbReference type="Proteomes" id="UP000321306">
    <property type="component" value="Unassembled WGS sequence"/>
</dbReference>
<dbReference type="Gene3D" id="1.20.1250.20">
    <property type="entry name" value="MFS general substrate transporter like domains"/>
    <property type="match status" value="1"/>
</dbReference>
<keyword evidence="1" id="KW-0812">Transmembrane</keyword>
<evidence type="ECO:0000256" key="1">
    <source>
        <dbReference type="SAM" id="Phobius"/>
    </source>
</evidence>
<gene>
    <name evidence="2" type="ORF">DC3_48870</name>
</gene>
<dbReference type="InterPro" id="IPR011701">
    <property type="entry name" value="MFS"/>
</dbReference>
<organism evidence="2 3">
    <name type="scientific">Deinococcus cellulosilyticus (strain DSM 18568 / NBRC 106333 / KACC 11606 / 5516J-15)</name>
    <dbReference type="NCBI Taxonomy" id="1223518"/>
    <lineage>
        <taxon>Bacteria</taxon>
        <taxon>Thermotogati</taxon>
        <taxon>Deinococcota</taxon>
        <taxon>Deinococci</taxon>
        <taxon>Deinococcales</taxon>
        <taxon>Deinococcaceae</taxon>
        <taxon>Deinococcus</taxon>
    </lineage>
</organism>
<dbReference type="OrthoDB" id="54823at2"/>
<dbReference type="EMBL" id="BJXB01000030">
    <property type="protein sequence ID" value="GEM49252.1"/>
    <property type="molecule type" value="Genomic_DNA"/>
</dbReference>
<feature type="transmembrane region" description="Helical" evidence="1">
    <location>
        <begin position="109"/>
        <end position="132"/>
    </location>
</feature>
<feature type="transmembrane region" description="Helical" evidence="1">
    <location>
        <begin position="176"/>
        <end position="198"/>
    </location>
</feature>
<evidence type="ECO:0000313" key="2">
    <source>
        <dbReference type="EMBL" id="GEM49252.1"/>
    </source>
</evidence>
<keyword evidence="1" id="KW-0472">Membrane</keyword>
<dbReference type="InterPro" id="IPR036259">
    <property type="entry name" value="MFS_trans_sf"/>
</dbReference>
<feature type="transmembrane region" description="Helical" evidence="1">
    <location>
        <begin position="383"/>
        <end position="400"/>
    </location>
</feature>
<sequence>MLWRQRMQENNFKFGVFNGWLVLLADGLMNPSIVIAAFATQLGASNITIGLIPALSAGMWFLPQLYVASIVRSYPRKLPVYNKMAKIRTTMYMCLALTSFLFIDHPSLLLTLFMLCIAGSALAAGITGLPWLEVVSKTIPQQERPMFFGIRNLGGGILAFGAGILVRFIMDSDLQFPYNYSLIFFVGGLIYTAGYAIFGRVQEPDEPVQPRSNVLEDIKNIPNMLRKDPELRRFLVARAFVAIAGIAEPFFAVYALKNLHMEQNFIGYFLMVIAGVVPLSNLFWTWIGTDKGSRRVMRIATSIAVLAPVVALFTPPELPVMYLLVFVLYSMAQQGYGLAFGSYTLNISPAHDRSRYLGTMNTLMGFMVFAPVAGGLIADHSGFHAVFYVSICAFVLAWLFQSKLRKDA</sequence>